<keyword evidence="2" id="KW-1185">Reference proteome</keyword>
<name>A0ABT8F9Y4_9BACT</name>
<comment type="caution">
    <text evidence="1">The sequence shown here is derived from an EMBL/GenBank/DDBJ whole genome shotgun (WGS) entry which is preliminary data.</text>
</comment>
<proteinExistence type="predicted"/>
<accession>A0ABT8F9Y4</accession>
<dbReference type="PROSITE" id="PS51257">
    <property type="entry name" value="PROKAR_LIPOPROTEIN"/>
    <property type="match status" value="1"/>
</dbReference>
<evidence type="ECO:0000313" key="2">
    <source>
        <dbReference type="Proteomes" id="UP001168552"/>
    </source>
</evidence>
<sequence>MSKIYNTSVLGAFLLALIFFTSCNSPVSKEKELDIYFSVAHLLDQQMEQWVQEKASLHKTLVLDGNKEEIVVTPQNTDEWQRELSLLMEADLNKASFKDAYQVKEEKQGEETIISYEAVAPDKVRVQHMTITQNLSGILKDISISFSEKNSIYTSERKMRLEFNEAGNLVSYSIEGIQKMIFKDPIPYSLKAEIKHQ</sequence>
<evidence type="ECO:0000313" key="1">
    <source>
        <dbReference type="EMBL" id="MDN4166776.1"/>
    </source>
</evidence>
<dbReference type="Proteomes" id="UP001168552">
    <property type="component" value="Unassembled WGS sequence"/>
</dbReference>
<dbReference type="EMBL" id="JAUHJS010000008">
    <property type="protein sequence ID" value="MDN4166776.1"/>
    <property type="molecule type" value="Genomic_DNA"/>
</dbReference>
<reference evidence="1" key="1">
    <citation type="submission" date="2023-06" db="EMBL/GenBank/DDBJ databases">
        <title>Cytophagales bacterium Strain LB-30, isolated from soil.</title>
        <authorList>
            <person name="Liu B."/>
        </authorList>
    </citation>
    <scope>NUCLEOTIDE SEQUENCE</scope>
    <source>
        <strain evidence="1">LB-30</strain>
    </source>
</reference>
<gene>
    <name evidence="1" type="ORF">QWY31_14790</name>
</gene>
<protein>
    <recommendedName>
        <fullName evidence="3">Lipoprotein</fullName>
    </recommendedName>
</protein>
<evidence type="ECO:0008006" key="3">
    <source>
        <dbReference type="Google" id="ProtNLM"/>
    </source>
</evidence>
<organism evidence="1 2">
    <name type="scientific">Shiella aurantiaca</name>
    <dbReference type="NCBI Taxonomy" id="3058365"/>
    <lineage>
        <taxon>Bacteria</taxon>
        <taxon>Pseudomonadati</taxon>
        <taxon>Bacteroidota</taxon>
        <taxon>Cytophagia</taxon>
        <taxon>Cytophagales</taxon>
        <taxon>Shiellaceae</taxon>
        <taxon>Shiella</taxon>
    </lineage>
</organism>
<dbReference type="RefSeq" id="WP_320005314.1">
    <property type="nucleotide sequence ID" value="NZ_JAUHJS010000008.1"/>
</dbReference>